<feature type="region of interest" description="Disordered" evidence="1">
    <location>
        <begin position="102"/>
        <end position="209"/>
    </location>
</feature>
<reference evidence="3 4" key="1">
    <citation type="submission" date="2018-10" db="EMBL/GenBank/DDBJ databases">
        <title>Genome sequencing of Mucilaginibacter sp. HYN0043.</title>
        <authorList>
            <person name="Kim M."/>
            <person name="Yi H."/>
        </authorList>
    </citation>
    <scope>NUCLEOTIDE SEQUENCE [LARGE SCALE GENOMIC DNA]</scope>
    <source>
        <strain evidence="3 4">HYN0043</strain>
    </source>
</reference>
<dbReference type="KEGG" id="muh:HYN43_014815"/>
<dbReference type="Proteomes" id="UP000270046">
    <property type="component" value="Chromosome"/>
</dbReference>
<organism evidence="3 4">
    <name type="scientific">Mucilaginibacter celer</name>
    <dbReference type="NCBI Taxonomy" id="2305508"/>
    <lineage>
        <taxon>Bacteria</taxon>
        <taxon>Pseudomonadati</taxon>
        <taxon>Bacteroidota</taxon>
        <taxon>Sphingobacteriia</taxon>
        <taxon>Sphingobacteriales</taxon>
        <taxon>Sphingobacteriaceae</taxon>
        <taxon>Mucilaginibacter</taxon>
    </lineage>
</organism>
<dbReference type="OrthoDB" id="791896at2"/>
<proteinExistence type="predicted"/>
<feature type="chain" id="PRO_5019788131" evidence="2">
    <location>
        <begin position="25"/>
        <end position="289"/>
    </location>
</feature>
<feature type="signal peptide" evidence="2">
    <location>
        <begin position="1"/>
        <end position="24"/>
    </location>
</feature>
<name>A0A494VZU5_9SPHI</name>
<dbReference type="AlphaFoldDB" id="A0A494VZU5"/>
<protein>
    <submittedName>
        <fullName evidence="3">Uncharacterized protein</fullName>
    </submittedName>
</protein>
<dbReference type="EMBL" id="CP032869">
    <property type="protein sequence ID" value="AYL96492.1"/>
    <property type="molecule type" value="Genomic_DNA"/>
</dbReference>
<keyword evidence="4" id="KW-1185">Reference proteome</keyword>
<gene>
    <name evidence="3" type="ORF">HYN43_014815</name>
</gene>
<dbReference type="RefSeq" id="WP_119410091.1">
    <property type="nucleotide sequence ID" value="NZ_CP032869.1"/>
</dbReference>
<keyword evidence="2" id="KW-0732">Signal</keyword>
<evidence type="ECO:0000313" key="3">
    <source>
        <dbReference type="EMBL" id="AYL96492.1"/>
    </source>
</evidence>
<evidence type="ECO:0000256" key="1">
    <source>
        <dbReference type="SAM" id="MobiDB-lite"/>
    </source>
</evidence>
<sequence length="289" mass="33493">MKTNYFKISTLLMVSLAFAAVANAQKPTKKTAYDPYNNYANFSSNGREQIQTHWNGKTYQIELLKDKMTSLAIDGETIPLARWGEYSKEIAAIREQIKKDRIQAKKDQEQAMRDQQQAKRDQEQASRDQLQAKRDQEQARLDQEHAKTEQEQAARDQQQAKRDQEQAVRDQEQAKRDQEQAGRDQVQAKRDQEQARLDQIQAKKDQERAAEDQRLLKQMTGDLVKDGIIANEEALHDMSFNSEELIVNGVKQSDSVFKRYAAKYKRFAQGNSSYENGKKQFNGLHIHRN</sequence>
<evidence type="ECO:0000313" key="4">
    <source>
        <dbReference type="Proteomes" id="UP000270046"/>
    </source>
</evidence>
<accession>A0A494VZU5</accession>
<evidence type="ECO:0000256" key="2">
    <source>
        <dbReference type="SAM" id="SignalP"/>
    </source>
</evidence>